<feature type="domain" description="Thioesterase" evidence="1">
    <location>
        <begin position="108"/>
        <end position="203"/>
    </location>
</feature>
<dbReference type="PANTHER" id="PTHR47260">
    <property type="entry name" value="UPF0644 PROTEIN PB2B4.06"/>
    <property type="match status" value="1"/>
</dbReference>
<reference evidence="2 3" key="1">
    <citation type="submission" date="2018-10" db="EMBL/GenBank/DDBJ databases">
        <title>Genome sequence of Verticillium nonalfalfae VnAa140.</title>
        <authorList>
            <person name="Stajich J.E."/>
            <person name="Kasson M.T."/>
        </authorList>
    </citation>
    <scope>NUCLEOTIDE SEQUENCE [LARGE SCALE GENOMIC DNA]</scope>
    <source>
        <strain evidence="2 3">VnAa140</strain>
    </source>
</reference>
<accession>A0A3M9YFI0</accession>
<gene>
    <name evidence="2" type="ORF">D7B24_002964</name>
</gene>
<dbReference type="CDD" id="cd03443">
    <property type="entry name" value="PaaI_thioesterase"/>
    <property type="match status" value="1"/>
</dbReference>
<sequence>MDYFKSLPWFDALTKEPGFETFTPVSRSNEDYDDDKVPKNQLLRRTLNNRDAIPHCVGFYMKHTPPHVEGHKISASNSVVTEKSPKKRFLVPSCSVAYDLRPGVNGLNGTVQGGFAAALMDDTMIDVIILNDEAQQRYGIEGELPADVVDLRRQHAATAYINVQFRKPIFTPQVVVVTASPVSLKGRKLILSAEIKDEKGDICVTCESLLIGLLKEKI</sequence>
<dbReference type="SUPFAM" id="SSF54637">
    <property type="entry name" value="Thioesterase/thiol ester dehydrase-isomerase"/>
    <property type="match status" value="1"/>
</dbReference>
<dbReference type="PANTHER" id="PTHR47260:SF6">
    <property type="entry name" value="THIOESTERASE DOMAIN-CONTAINING PROTEIN"/>
    <property type="match status" value="1"/>
</dbReference>
<name>A0A3M9YFI0_9PEZI</name>
<dbReference type="EMBL" id="RBVV01000018">
    <property type="protein sequence ID" value="RNJ59209.1"/>
    <property type="molecule type" value="Genomic_DNA"/>
</dbReference>
<dbReference type="InterPro" id="IPR029069">
    <property type="entry name" value="HotDog_dom_sf"/>
</dbReference>
<comment type="caution">
    <text evidence="2">The sequence shown here is derived from an EMBL/GenBank/DDBJ whole genome shotgun (WGS) entry which is preliminary data.</text>
</comment>
<dbReference type="RefSeq" id="XP_028497367.1">
    <property type="nucleotide sequence ID" value="XM_028637159.1"/>
</dbReference>
<keyword evidence="3" id="KW-1185">Reference proteome</keyword>
<protein>
    <recommendedName>
        <fullName evidence="1">Thioesterase domain-containing protein</fullName>
    </recommendedName>
</protein>
<evidence type="ECO:0000259" key="1">
    <source>
        <dbReference type="Pfam" id="PF03061"/>
    </source>
</evidence>
<dbReference type="AlphaFoldDB" id="A0A3M9YFI0"/>
<dbReference type="InterPro" id="IPR052061">
    <property type="entry name" value="PTE-AB_protein"/>
</dbReference>
<proteinExistence type="predicted"/>
<evidence type="ECO:0000313" key="2">
    <source>
        <dbReference type="EMBL" id="RNJ59209.1"/>
    </source>
</evidence>
<dbReference type="Gene3D" id="3.10.129.10">
    <property type="entry name" value="Hotdog Thioesterase"/>
    <property type="match status" value="1"/>
</dbReference>
<dbReference type="Pfam" id="PF03061">
    <property type="entry name" value="4HBT"/>
    <property type="match status" value="1"/>
</dbReference>
<organism evidence="2 3">
    <name type="scientific">Verticillium nonalfalfae</name>
    <dbReference type="NCBI Taxonomy" id="1051616"/>
    <lineage>
        <taxon>Eukaryota</taxon>
        <taxon>Fungi</taxon>
        <taxon>Dikarya</taxon>
        <taxon>Ascomycota</taxon>
        <taxon>Pezizomycotina</taxon>
        <taxon>Sordariomycetes</taxon>
        <taxon>Hypocreomycetidae</taxon>
        <taxon>Glomerellales</taxon>
        <taxon>Plectosphaerellaceae</taxon>
        <taxon>Verticillium</taxon>
    </lineage>
</organism>
<dbReference type="Proteomes" id="UP000267145">
    <property type="component" value="Unassembled WGS sequence"/>
</dbReference>
<dbReference type="GeneID" id="39606653"/>
<dbReference type="InterPro" id="IPR006683">
    <property type="entry name" value="Thioestr_dom"/>
</dbReference>
<evidence type="ECO:0000313" key="3">
    <source>
        <dbReference type="Proteomes" id="UP000267145"/>
    </source>
</evidence>